<dbReference type="Proteomes" id="UP000265724">
    <property type="component" value="Unassembled WGS sequence"/>
</dbReference>
<proteinExistence type="predicted"/>
<keyword evidence="7" id="KW-0560">Oxidoreductase</keyword>
<gene>
    <name evidence="7" type="primary">ispH</name>
    <name evidence="6" type="ORF">SMC2_05385</name>
    <name evidence="7" type="ORF">SMC3_00530</name>
</gene>
<sequence length="299" mass="32300">MPDMRVVLARELGYCSGIRRAIDAAETALRSEGTVAATDTLLHNADEMNRLGSMGLRSVELLSDEELSAATVLLPAHGSTLSEHLGRIASARAVQDLTCPIVNRARDAVSRFADAGVPIIVVGDKEHRETRYLMEAAGSQLLRVVASEQDLDTLEISVSRVGVVYQTTQSREFRQQVLEWFRRRGIEVAEEMTLCPEVLRRQDGAVALARRCTVMLVLGDSSSANTRRLVAVAVSACPRTYLIGGAAALPEVGLNCVDIVGVVSGTSCPQATIDEVMAGLRQVCPDVRMEVDAWPESVL</sequence>
<dbReference type="GO" id="GO:0019288">
    <property type="term" value="P:isopentenyl diphosphate biosynthetic process, methylerythritol 4-phosphate pathway"/>
    <property type="evidence" value="ECO:0007669"/>
    <property type="project" value="InterPro"/>
</dbReference>
<evidence type="ECO:0000256" key="4">
    <source>
        <dbReference type="ARBA" id="ARBA00023004"/>
    </source>
</evidence>
<dbReference type="EC" id="1.17.7.4" evidence="7"/>
<protein>
    <submittedName>
        <fullName evidence="7">4-hydroxy-3-methylbut-2-enyl diphosphate reductase</fullName>
        <ecNumber evidence="7">1.17.7.4</ecNumber>
    </submittedName>
</protein>
<comment type="cofactor">
    <cofactor evidence="1">
        <name>[4Fe-4S] cluster</name>
        <dbReference type="ChEBI" id="CHEBI:49883"/>
    </cofactor>
</comment>
<name>A0A398DIZ8_9BACT</name>
<dbReference type="Gene3D" id="3.40.1010.20">
    <property type="entry name" value="4-hydroxy-3-methylbut-2-enyl diphosphate reductase, catalytic domain"/>
    <property type="match status" value="2"/>
</dbReference>
<accession>A0A398DIZ8</accession>
<evidence type="ECO:0000313" key="8">
    <source>
        <dbReference type="Proteomes" id="UP000265724"/>
    </source>
</evidence>
<dbReference type="PANTHER" id="PTHR30426:SF0">
    <property type="entry name" value="4-HYDROXY-3-METHYLBUT-2-ENYL DIPHOSPHATE REDUCTASE"/>
    <property type="match status" value="1"/>
</dbReference>
<evidence type="ECO:0000313" key="6">
    <source>
        <dbReference type="EMBL" id="RIE13339.1"/>
    </source>
</evidence>
<evidence type="ECO:0000313" key="9">
    <source>
        <dbReference type="Proteomes" id="UP000266042"/>
    </source>
</evidence>
<dbReference type="GO" id="GO:0050992">
    <property type="term" value="P:dimethylallyl diphosphate biosynthetic process"/>
    <property type="evidence" value="ECO:0007669"/>
    <property type="project" value="InterPro"/>
</dbReference>
<evidence type="ECO:0000256" key="5">
    <source>
        <dbReference type="ARBA" id="ARBA00023014"/>
    </source>
</evidence>
<dbReference type="EMBL" id="QXIW01000002">
    <property type="protein sequence ID" value="RIE15135.1"/>
    <property type="molecule type" value="Genomic_DNA"/>
</dbReference>
<keyword evidence="8" id="KW-1185">Reference proteome</keyword>
<dbReference type="AlphaFoldDB" id="A0A398DIZ8"/>
<dbReference type="RefSeq" id="WP_119087537.1">
    <property type="nucleotide sequence ID" value="NZ_QXIV01000032.1"/>
</dbReference>
<dbReference type="GO" id="GO:0051539">
    <property type="term" value="F:4 iron, 4 sulfur cluster binding"/>
    <property type="evidence" value="ECO:0007669"/>
    <property type="project" value="UniProtKB-KW"/>
</dbReference>
<keyword evidence="3" id="KW-0479">Metal-binding</keyword>
<dbReference type="NCBIfam" id="TIGR00216">
    <property type="entry name" value="ispH_lytB"/>
    <property type="match status" value="1"/>
</dbReference>
<evidence type="ECO:0000256" key="2">
    <source>
        <dbReference type="ARBA" id="ARBA00022485"/>
    </source>
</evidence>
<keyword evidence="2" id="KW-0004">4Fe-4S</keyword>
<evidence type="ECO:0000256" key="1">
    <source>
        <dbReference type="ARBA" id="ARBA00001966"/>
    </source>
</evidence>
<dbReference type="Gene3D" id="3.40.50.11270">
    <property type="match status" value="1"/>
</dbReference>
<dbReference type="Pfam" id="PF02401">
    <property type="entry name" value="LYTB"/>
    <property type="match status" value="1"/>
</dbReference>
<dbReference type="InterPro" id="IPR003451">
    <property type="entry name" value="LytB/IspH"/>
</dbReference>
<reference evidence="8 9" key="1">
    <citation type="submission" date="2018-09" db="EMBL/GenBank/DDBJ databases">
        <title>Discovery and Ecogenomic Context for Candidatus Cryosericales, a Global Caldiserica Order Active in Thawing Permafrost.</title>
        <authorList>
            <person name="Martinez M.A."/>
            <person name="Woodcroft B.J."/>
            <person name="Ignacio Espinoza J.C."/>
            <person name="Zayed A."/>
            <person name="Singleton C.M."/>
            <person name="Boyd J."/>
            <person name="Li Y.-F."/>
            <person name="Purvine S."/>
            <person name="Maughan H."/>
            <person name="Hodgkins S.B."/>
            <person name="Anderson D."/>
            <person name="Sederholm M."/>
            <person name="Temperton B."/>
            <person name="Saleska S.R."/>
            <person name="Tyson G.W."/>
            <person name="Rich V.I."/>
        </authorList>
    </citation>
    <scope>NUCLEOTIDE SEQUENCE [LARGE SCALE GENOMIC DNA]</scope>
    <source>
        <strain evidence="6 8">SMC2</strain>
        <strain evidence="7 9">SMC3</strain>
    </source>
</reference>
<organism evidence="7 9">
    <name type="scientific">Candidatus Cryosericum hinesii</name>
    <dbReference type="NCBI Taxonomy" id="2290915"/>
    <lineage>
        <taxon>Bacteria</taxon>
        <taxon>Pseudomonadati</taxon>
        <taxon>Caldisericota/Cryosericota group</taxon>
        <taxon>Candidatus Cryosericota</taxon>
        <taxon>Candidatus Cryosericia</taxon>
        <taxon>Candidatus Cryosericales</taxon>
        <taxon>Candidatus Cryosericaceae</taxon>
        <taxon>Candidatus Cryosericum</taxon>
    </lineage>
</organism>
<keyword evidence="5" id="KW-0411">Iron-sulfur</keyword>
<dbReference type="EMBL" id="QXIX01000042">
    <property type="protein sequence ID" value="RIE13339.1"/>
    <property type="molecule type" value="Genomic_DNA"/>
</dbReference>
<dbReference type="GO" id="GO:0046872">
    <property type="term" value="F:metal ion binding"/>
    <property type="evidence" value="ECO:0007669"/>
    <property type="project" value="UniProtKB-KW"/>
</dbReference>
<evidence type="ECO:0000256" key="3">
    <source>
        <dbReference type="ARBA" id="ARBA00022723"/>
    </source>
</evidence>
<dbReference type="Proteomes" id="UP000266042">
    <property type="component" value="Unassembled WGS sequence"/>
</dbReference>
<evidence type="ECO:0000313" key="7">
    <source>
        <dbReference type="EMBL" id="RIE15135.1"/>
    </source>
</evidence>
<keyword evidence="4" id="KW-0408">Iron</keyword>
<dbReference type="GO" id="GO:0051745">
    <property type="term" value="F:4-hydroxy-3-methylbut-2-enyl diphosphate reductase activity"/>
    <property type="evidence" value="ECO:0007669"/>
    <property type="project" value="UniProtKB-EC"/>
</dbReference>
<dbReference type="PANTHER" id="PTHR30426">
    <property type="entry name" value="4-HYDROXY-3-METHYLBUT-2-ENYL DIPHOSPHATE REDUCTASE"/>
    <property type="match status" value="1"/>
</dbReference>
<comment type="caution">
    <text evidence="7">The sequence shown here is derived from an EMBL/GenBank/DDBJ whole genome shotgun (WGS) entry which is preliminary data.</text>
</comment>